<feature type="transmembrane region" description="Helical" evidence="15">
    <location>
        <begin position="94"/>
        <end position="113"/>
    </location>
</feature>
<dbReference type="GO" id="GO:0005886">
    <property type="term" value="C:plasma membrane"/>
    <property type="evidence" value="ECO:0007669"/>
    <property type="project" value="UniProtKB-SubCell"/>
</dbReference>
<comment type="subcellular location">
    <subcellularLocation>
        <location evidence="2">Cell membrane</location>
        <topology evidence="2">Multi-pass membrane protein</topology>
    </subcellularLocation>
</comment>
<accession>A0A4P7GIF1</accession>
<dbReference type="Pfam" id="PF00512">
    <property type="entry name" value="HisKA"/>
    <property type="match status" value="1"/>
</dbReference>
<dbReference type="GO" id="GO:0000155">
    <property type="term" value="F:phosphorelay sensor kinase activity"/>
    <property type="evidence" value="ECO:0007669"/>
    <property type="project" value="InterPro"/>
</dbReference>
<keyword evidence="8" id="KW-0547">Nucleotide-binding</keyword>
<dbReference type="InterPro" id="IPR050351">
    <property type="entry name" value="BphY/WalK/GraS-like"/>
</dbReference>
<comment type="catalytic activity">
    <reaction evidence="1">
        <text>ATP + protein L-histidine = ADP + protein N-phospho-L-histidine.</text>
        <dbReference type="EC" id="2.7.13.3"/>
    </reaction>
</comment>
<name>A0A4P7GIF1_9ACTN</name>
<feature type="transmembrane region" description="Helical" evidence="15">
    <location>
        <begin position="289"/>
        <end position="312"/>
    </location>
</feature>
<evidence type="ECO:0000256" key="14">
    <source>
        <dbReference type="ARBA" id="ARBA00039401"/>
    </source>
</evidence>
<feature type="transmembrane region" description="Helical" evidence="15">
    <location>
        <begin position="133"/>
        <end position="153"/>
    </location>
</feature>
<dbReference type="Pfam" id="PF05231">
    <property type="entry name" value="MASE1"/>
    <property type="match status" value="1"/>
</dbReference>
<evidence type="ECO:0000256" key="5">
    <source>
        <dbReference type="ARBA" id="ARBA00022553"/>
    </source>
</evidence>
<organism evidence="17 18">
    <name type="scientific">Nocardioides euryhalodurans</name>
    <dbReference type="NCBI Taxonomy" id="2518370"/>
    <lineage>
        <taxon>Bacteria</taxon>
        <taxon>Bacillati</taxon>
        <taxon>Actinomycetota</taxon>
        <taxon>Actinomycetes</taxon>
        <taxon>Propionibacteriales</taxon>
        <taxon>Nocardioidaceae</taxon>
        <taxon>Nocardioides</taxon>
    </lineage>
</organism>
<dbReference type="InterPro" id="IPR003594">
    <property type="entry name" value="HATPase_dom"/>
</dbReference>
<dbReference type="GO" id="GO:0007234">
    <property type="term" value="P:osmosensory signaling via phosphorelay pathway"/>
    <property type="evidence" value="ECO:0007669"/>
    <property type="project" value="TreeGrafter"/>
</dbReference>
<reference evidence="17 18" key="1">
    <citation type="submission" date="2019-03" db="EMBL/GenBank/DDBJ databases">
        <title>Three New Species of Nocardioides, Nocardioides euryhalodurans sp. nov., Nocardioides seonyuensis sp. nov. and Nocardioides eburneoflavus sp. nov., Iolated from Soil.</title>
        <authorList>
            <person name="Roh S.G."/>
            <person name="Lee C."/>
            <person name="Kim M.-K."/>
            <person name="Kim S.B."/>
        </authorList>
    </citation>
    <scope>NUCLEOTIDE SEQUENCE [LARGE SCALE GENOMIC DNA]</scope>
    <source>
        <strain evidence="17 18">MMS17-SY117</strain>
    </source>
</reference>
<evidence type="ECO:0000256" key="2">
    <source>
        <dbReference type="ARBA" id="ARBA00004651"/>
    </source>
</evidence>
<dbReference type="OrthoDB" id="5241402at2"/>
<evidence type="ECO:0000313" key="18">
    <source>
        <dbReference type="Proteomes" id="UP000294894"/>
    </source>
</evidence>
<dbReference type="EC" id="2.7.13.3" evidence="3"/>
<sequence length="681" mass="71763">MTTQAAPARQRSTTGVLGLPQVLRLAGFALATYLAGDIGRLTFDEQLQISLVWPLYGVAVLWLASGTPRTWPWDVAGLVAATAASVLLNDGTAAQAVLGAVLALVAAGAWVAVMRALAPDLWGAGGARPMGTLRDLAVFLAASAVAAGVAALGRGTGLGLVPVSSPEDIWLTAIRNLSWILGIGALGMLVLPRRDLSPARWWSRAGRDEHLPLRVLETLAVVAATVGLATAAFGSDPTPFSFSLVLCTVWAAFRLPSVGALAFALVLGAVGVLATLQGIGVFAGATDPFTGAAIAQGFLITQVVAALAISFATEERRAAVARAGAAEREADSRAALFSAVIEHLAEGVSVITADETYAVRNPAVRRMTGAGGFLRPSLGGADQPVMVSSDGEPLAVADMPHARARNGESVIRELVRIRTADGTERFLEVTSIPVHGLDGDPRPVVVNTLRDVTTEQEERDQLVAFAGVVAHDLKNPLTVVRGWTESLREELEAAEEPDVATLRSMLSRVQGASDQMHHFIDDLLDFAVARDRPLHVVELDLSALGEEVAELRREGGTRPRISVQPGMIVRGDRALLRQLLDNLVGNAVKYVAPGVRPSVAVTASEVDGTLEVSVTDNGVGIPAGMRRKVFDSFARAHAPDYTGTGLGLAICERVVSRHGGRIWVDEEQVDGTRIRFTLPVR</sequence>
<keyword evidence="10" id="KW-0067">ATP-binding</keyword>
<dbReference type="InterPro" id="IPR003661">
    <property type="entry name" value="HisK_dim/P_dom"/>
</dbReference>
<evidence type="ECO:0000256" key="1">
    <source>
        <dbReference type="ARBA" id="ARBA00000085"/>
    </source>
</evidence>
<keyword evidence="6" id="KW-0808">Transferase</keyword>
<dbReference type="PANTHER" id="PTHR42878:SF7">
    <property type="entry name" value="SENSOR HISTIDINE KINASE GLRK"/>
    <property type="match status" value="1"/>
</dbReference>
<gene>
    <name evidence="17" type="ORF">EXE57_04945</name>
</gene>
<dbReference type="CDD" id="cd00082">
    <property type="entry name" value="HisKA"/>
    <property type="match status" value="1"/>
</dbReference>
<dbReference type="Gene3D" id="1.10.287.130">
    <property type="match status" value="1"/>
</dbReference>
<keyword evidence="9" id="KW-0418">Kinase</keyword>
<dbReference type="RefSeq" id="WP_135074543.1">
    <property type="nucleotide sequence ID" value="NZ_CP038267.1"/>
</dbReference>
<proteinExistence type="predicted"/>
<evidence type="ECO:0000256" key="10">
    <source>
        <dbReference type="ARBA" id="ARBA00022840"/>
    </source>
</evidence>
<evidence type="ECO:0000256" key="13">
    <source>
        <dbReference type="ARBA" id="ARBA00023136"/>
    </source>
</evidence>
<evidence type="ECO:0000256" key="6">
    <source>
        <dbReference type="ARBA" id="ARBA00022679"/>
    </source>
</evidence>
<evidence type="ECO:0000256" key="12">
    <source>
        <dbReference type="ARBA" id="ARBA00023012"/>
    </source>
</evidence>
<dbReference type="GO" id="GO:0000156">
    <property type="term" value="F:phosphorelay response regulator activity"/>
    <property type="evidence" value="ECO:0007669"/>
    <property type="project" value="TreeGrafter"/>
</dbReference>
<dbReference type="InterPro" id="IPR005467">
    <property type="entry name" value="His_kinase_dom"/>
</dbReference>
<dbReference type="InterPro" id="IPR035965">
    <property type="entry name" value="PAS-like_dom_sf"/>
</dbReference>
<dbReference type="PRINTS" id="PR00344">
    <property type="entry name" value="BCTRLSENSOR"/>
</dbReference>
<evidence type="ECO:0000256" key="11">
    <source>
        <dbReference type="ARBA" id="ARBA00022989"/>
    </source>
</evidence>
<feature type="domain" description="Histidine kinase" evidence="16">
    <location>
        <begin position="468"/>
        <end position="681"/>
    </location>
</feature>
<protein>
    <recommendedName>
        <fullName evidence="14">Sensor-like histidine kinase SenX3</fullName>
        <ecNumber evidence="3">2.7.13.3</ecNumber>
    </recommendedName>
</protein>
<dbReference type="SUPFAM" id="SSF47384">
    <property type="entry name" value="Homodimeric domain of signal transducing histidine kinase"/>
    <property type="match status" value="1"/>
</dbReference>
<dbReference type="AlphaFoldDB" id="A0A4P7GIF1"/>
<evidence type="ECO:0000259" key="16">
    <source>
        <dbReference type="PROSITE" id="PS50109"/>
    </source>
</evidence>
<dbReference type="InterPro" id="IPR004358">
    <property type="entry name" value="Sig_transdc_His_kin-like_C"/>
</dbReference>
<dbReference type="GO" id="GO:0005524">
    <property type="term" value="F:ATP binding"/>
    <property type="evidence" value="ECO:0007669"/>
    <property type="project" value="UniProtKB-KW"/>
</dbReference>
<evidence type="ECO:0000313" key="17">
    <source>
        <dbReference type="EMBL" id="QBR91686.1"/>
    </source>
</evidence>
<evidence type="ECO:0000256" key="7">
    <source>
        <dbReference type="ARBA" id="ARBA00022692"/>
    </source>
</evidence>
<feature type="transmembrane region" description="Helical" evidence="15">
    <location>
        <begin position="47"/>
        <end position="64"/>
    </location>
</feature>
<dbReference type="KEGG" id="noy:EXE57_04945"/>
<evidence type="ECO:0000256" key="3">
    <source>
        <dbReference type="ARBA" id="ARBA00012438"/>
    </source>
</evidence>
<dbReference type="SMART" id="SM00387">
    <property type="entry name" value="HATPase_c"/>
    <property type="match status" value="1"/>
</dbReference>
<dbReference type="EMBL" id="CP038267">
    <property type="protein sequence ID" value="QBR91686.1"/>
    <property type="molecule type" value="Genomic_DNA"/>
</dbReference>
<keyword evidence="12" id="KW-0902">Two-component regulatory system</keyword>
<dbReference type="NCBIfam" id="TIGR00229">
    <property type="entry name" value="sensory_box"/>
    <property type="match status" value="1"/>
</dbReference>
<dbReference type="InterPro" id="IPR000014">
    <property type="entry name" value="PAS"/>
</dbReference>
<keyword evidence="4" id="KW-1003">Cell membrane</keyword>
<keyword evidence="5" id="KW-0597">Phosphoprotein</keyword>
<keyword evidence="7 15" id="KW-0812">Transmembrane</keyword>
<dbReference type="GO" id="GO:0030295">
    <property type="term" value="F:protein kinase activator activity"/>
    <property type="evidence" value="ECO:0007669"/>
    <property type="project" value="TreeGrafter"/>
</dbReference>
<feature type="transmembrane region" description="Helical" evidence="15">
    <location>
        <begin position="262"/>
        <end position="283"/>
    </location>
</feature>
<evidence type="ECO:0000256" key="15">
    <source>
        <dbReference type="SAM" id="Phobius"/>
    </source>
</evidence>
<dbReference type="Gene3D" id="3.30.450.20">
    <property type="entry name" value="PAS domain"/>
    <property type="match status" value="1"/>
</dbReference>
<dbReference type="SUPFAM" id="SSF55785">
    <property type="entry name" value="PYP-like sensor domain (PAS domain)"/>
    <property type="match status" value="1"/>
</dbReference>
<dbReference type="PANTHER" id="PTHR42878">
    <property type="entry name" value="TWO-COMPONENT HISTIDINE KINASE"/>
    <property type="match status" value="1"/>
</dbReference>
<dbReference type="InterPro" id="IPR036097">
    <property type="entry name" value="HisK_dim/P_sf"/>
</dbReference>
<dbReference type="SMART" id="SM00388">
    <property type="entry name" value="HisKA"/>
    <property type="match status" value="1"/>
</dbReference>
<feature type="transmembrane region" description="Helical" evidence="15">
    <location>
        <begin position="173"/>
        <end position="191"/>
    </location>
</feature>
<evidence type="ECO:0000256" key="9">
    <source>
        <dbReference type="ARBA" id="ARBA00022777"/>
    </source>
</evidence>
<keyword evidence="11 15" id="KW-1133">Transmembrane helix</keyword>
<keyword evidence="18" id="KW-1185">Reference proteome</keyword>
<dbReference type="Proteomes" id="UP000294894">
    <property type="component" value="Chromosome"/>
</dbReference>
<dbReference type="InterPro" id="IPR007895">
    <property type="entry name" value="MASE1"/>
</dbReference>
<evidence type="ECO:0000256" key="8">
    <source>
        <dbReference type="ARBA" id="ARBA00022741"/>
    </source>
</evidence>
<dbReference type="InterPro" id="IPR036890">
    <property type="entry name" value="HATPase_C_sf"/>
</dbReference>
<evidence type="ECO:0000256" key="4">
    <source>
        <dbReference type="ARBA" id="ARBA00022475"/>
    </source>
</evidence>
<feature type="transmembrane region" description="Helical" evidence="15">
    <location>
        <begin position="211"/>
        <end position="233"/>
    </location>
</feature>
<dbReference type="Pfam" id="PF02518">
    <property type="entry name" value="HATPase_c"/>
    <property type="match status" value="1"/>
</dbReference>
<dbReference type="PROSITE" id="PS50109">
    <property type="entry name" value="HIS_KIN"/>
    <property type="match status" value="1"/>
</dbReference>
<dbReference type="Gene3D" id="3.30.565.10">
    <property type="entry name" value="Histidine kinase-like ATPase, C-terminal domain"/>
    <property type="match status" value="1"/>
</dbReference>
<keyword evidence="13 15" id="KW-0472">Membrane</keyword>
<dbReference type="SUPFAM" id="SSF55874">
    <property type="entry name" value="ATPase domain of HSP90 chaperone/DNA topoisomerase II/histidine kinase"/>
    <property type="match status" value="1"/>
</dbReference>